<dbReference type="Gene3D" id="3.40.462.20">
    <property type="match status" value="1"/>
</dbReference>
<evidence type="ECO:0000313" key="8">
    <source>
        <dbReference type="Proteomes" id="UP000198677"/>
    </source>
</evidence>
<dbReference type="PANTHER" id="PTHR42973:SF39">
    <property type="entry name" value="FAD-BINDING PCMH-TYPE DOMAIN-CONTAINING PROTEIN"/>
    <property type="match status" value="1"/>
</dbReference>
<comment type="similarity">
    <text evidence="2">Belongs to the oxygen-dependent FAD-linked oxidoreductase family.</text>
</comment>
<dbReference type="InterPro" id="IPR006093">
    <property type="entry name" value="Oxy_OxRdtase_FAD_BS"/>
</dbReference>
<proteinExistence type="inferred from homology"/>
<gene>
    <name evidence="7" type="ORF">SAMN05444583_102217</name>
</gene>
<dbReference type="Proteomes" id="UP000198677">
    <property type="component" value="Unassembled WGS sequence"/>
</dbReference>
<dbReference type="InterPro" id="IPR050416">
    <property type="entry name" value="FAD-linked_Oxidoreductase"/>
</dbReference>
<dbReference type="InterPro" id="IPR006094">
    <property type="entry name" value="Oxid_FAD_bind_N"/>
</dbReference>
<keyword evidence="3" id="KW-0285">Flavoprotein</keyword>
<dbReference type="PANTHER" id="PTHR42973">
    <property type="entry name" value="BINDING OXIDOREDUCTASE, PUTATIVE (AFU_ORTHOLOGUE AFUA_1G17690)-RELATED"/>
    <property type="match status" value="1"/>
</dbReference>
<sequence length="464" mass="48904">MTEVSDDLGVLRSAIGGPVFGPGDTGYDEARSIWNGDIDRRPICVARCTSAGDVGSALGFARDRELEVSIRGGGHAYSGTSVSEGGMMIDLSAMNHTSVEPETGMARVGGGATMAHLDAATQAHGLAVTGGVISHTGVGGLTLGGGMGWLTRLAGLSIDNLESAEVVLADGSVVRASDDEHPELFWALRGGGGNFGVVTEFEYRLHPVGPEVNLGLFFWSLDDGAAALHVCEEFIPTLPARAGCLIAAGMCAPPEPFVPEQFRGMPGHALIIAGYSSAAEHAATVAPVRDALAPLFEFVTPIHYTGLQQMLDGAAPWGILGYEKALDLDALTDEVIAVIVERAPRKSSPLSFMPIFRLDGAFTAVGEDDTAFGGARTPHYVCNITGMSDAPEVFAADRAWTRSIWEALRPLSSNQGSYVNFMAEPDEDRVRAAYGPGKYDRLAAVKAQYDPDNTFHLNANIRPA</sequence>
<accession>A0A1H7HTA4</accession>
<dbReference type="InterPro" id="IPR016166">
    <property type="entry name" value="FAD-bd_PCMH"/>
</dbReference>
<evidence type="ECO:0000259" key="6">
    <source>
        <dbReference type="PROSITE" id="PS51387"/>
    </source>
</evidence>
<dbReference type="PROSITE" id="PS51387">
    <property type="entry name" value="FAD_PCMH"/>
    <property type="match status" value="1"/>
</dbReference>
<keyword evidence="4" id="KW-0274">FAD</keyword>
<comment type="cofactor">
    <cofactor evidence="1">
        <name>FAD</name>
        <dbReference type="ChEBI" id="CHEBI:57692"/>
    </cofactor>
</comment>
<dbReference type="Gene3D" id="3.30.465.10">
    <property type="match status" value="1"/>
</dbReference>
<feature type="domain" description="FAD-binding PCMH-type" evidence="6">
    <location>
        <begin position="38"/>
        <end position="208"/>
    </location>
</feature>
<organism evidence="7 8">
    <name type="scientific">Rhodococcus maanshanensis</name>
    <dbReference type="NCBI Taxonomy" id="183556"/>
    <lineage>
        <taxon>Bacteria</taxon>
        <taxon>Bacillati</taxon>
        <taxon>Actinomycetota</taxon>
        <taxon>Actinomycetes</taxon>
        <taxon>Mycobacteriales</taxon>
        <taxon>Nocardiaceae</taxon>
        <taxon>Rhodococcus</taxon>
    </lineage>
</organism>
<dbReference type="InterPro" id="IPR016167">
    <property type="entry name" value="FAD-bd_PCMH_sub1"/>
</dbReference>
<protein>
    <submittedName>
        <fullName evidence="7">FAD/FMN-containing dehydrogenase</fullName>
    </submittedName>
</protein>
<dbReference type="PROSITE" id="PS00862">
    <property type="entry name" value="OX2_COVAL_FAD"/>
    <property type="match status" value="1"/>
</dbReference>
<dbReference type="SUPFAM" id="SSF56176">
    <property type="entry name" value="FAD-binding/transporter-associated domain-like"/>
    <property type="match status" value="1"/>
</dbReference>
<dbReference type="InterPro" id="IPR016169">
    <property type="entry name" value="FAD-bd_PCMH_sub2"/>
</dbReference>
<evidence type="ECO:0000313" key="7">
    <source>
        <dbReference type="EMBL" id="SEK53424.1"/>
    </source>
</evidence>
<dbReference type="SUPFAM" id="SSF55103">
    <property type="entry name" value="FAD-linked oxidases, C-terminal domain"/>
    <property type="match status" value="1"/>
</dbReference>
<keyword evidence="5" id="KW-0560">Oxidoreductase</keyword>
<dbReference type="GO" id="GO:0071949">
    <property type="term" value="F:FAD binding"/>
    <property type="evidence" value="ECO:0007669"/>
    <property type="project" value="InterPro"/>
</dbReference>
<dbReference type="InterPro" id="IPR016164">
    <property type="entry name" value="FAD-linked_Oxase-like_C"/>
</dbReference>
<dbReference type="RefSeq" id="WP_072750436.1">
    <property type="nucleotide sequence ID" value="NZ_FOAW01000002.1"/>
</dbReference>
<evidence type="ECO:0000256" key="4">
    <source>
        <dbReference type="ARBA" id="ARBA00022827"/>
    </source>
</evidence>
<dbReference type="OrthoDB" id="545125at2"/>
<dbReference type="InterPro" id="IPR012951">
    <property type="entry name" value="BBE"/>
</dbReference>
<keyword evidence="8" id="KW-1185">Reference proteome</keyword>
<dbReference type="EMBL" id="FOAW01000002">
    <property type="protein sequence ID" value="SEK53424.1"/>
    <property type="molecule type" value="Genomic_DNA"/>
</dbReference>
<dbReference type="InterPro" id="IPR036318">
    <property type="entry name" value="FAD-bd_PCMH-like_sf"/>
</dbReference>
<evidence type="ECO:0000256" key="2">
    <source>
        <dbReference type="ARBA" id="ARBA00005466"/>
    </source>
</evidence>
<dbReference type="GO" id="GO:0016491">
    <property type="term" value="F:oxidoreductase activity"/>
    <property type="evidence" value="ECO:0007669"/>
    <property type="project" value="UniProtKB-KW"/>
</dbReference>
<evidence type="ECO:0000256" key="5">
    <source>
        <dbReference type="ARBA" id="ARBA00023002"/>
    </source>
</evidence>
<dbReference type="Pfam" id="PF08031">
    <property type="entry name" value="BBE"/>
    <property type="match status" value="1"/>
</dbReference>
<evidence type="ECO:0000256" key="1">
    <source>
        <dbReference type="ARBA" id="ARBA00001974"/>
    </source>
</evidence>
<evidence type="ECO:0000256" key="3">
    <source>
        <dbReference type="ARBA" id="ARBA00022630"/>
    </source>
</evidence>
<dbReference type="AlphaFoldDB" id="A0A1H7HTA4"/>
<dbReference type="Pfam" id="PF01565">
    <property type="entry name" value="FAD_binding_4"/>
    <property type="match status" value="1"/>
</dbReference>
<reference evidence="8" key="1">
    <citation type="submission" date="2016-10" db="EMBL/GenBank/DDBJ databases">
        <authorList>
            <person name="Varghese N."/>
            <person name="Submissions S."/>
        </authorList>
    </citation>
    <scope>NUCLEOTIDE SEQUENCE [LARGE SCALE GENOMIC DNA]</scope>
    <source>
        <strain evidence="8">DSM 44675</strain>
    </source>
</reference>
<name>A0A1H7HTA4_9NOCA</name>
<dbReference type="Gene3D" id="3.30.43.10">
    <property type="entry name" value="Uridine Diphospho-n-acetylenolpyruvylglucosamine Reductase, domain 2"/>
    <property type="match status" value="1"/>
</dbReference>